<sequence>MKLTLLIVFLLKSSWLHGNPITGADHDLHCVTDYLLTINCTLNIAPSGNTSDSNGSYWLTCRETFEEEEYSCMLTSTKEGYFCSLKTSDYDYDTSETFFDVDIYEISLCHIRSNGSKICSVLDEAFSPARNIKPNAPCCLTLSHNSSQQHFTWMSTYEAYSHFTPLFENLQYQLQIYKNGDKHEDIPHGINTNSEHYSVDEEQFPPDTDYVARVRSRPNMGFYRGQWSDWSVEVHWRTAPAVEDSSANAFVAEVGKKVFIPLCVMVLLVLLLCYAPVKKWRQGAFIPTPAPYFDTLYKDCQGDFKSWVVTQDSTAAMTKTEEVLHINTLTKCADVQQKKEEEDEEERHVHLQLMEGSGYSNMTIPACDQVLLGFPYAVSTMALHSDQKDDLESLTLCSEPRSPAGDSGCWLSSDSSLEKEPPWYCNEYCTLSAFQQSGSVTAERCGSL</sequence>
<dbReference type="Ensembl" id="ENSSPAT00000022208.1">
    <property type="protein sequence ID" value="ENSSPAP00000021863.1"/>
    <property type="gene ID" value="ENSSPAG00000016521.1"/>
</dbReference>
<evidence type="ECO:0000313" key="13">
    <source>
        <dbReference type="RefSeq" id="XP_008301924.1"/>
    </source>
</evidence>
<feature type="chain" id="PRO_5044591860" evidence="9">
    <location>
        <begin position="19"/>
        <end position="448"/>
    </location>
</feature>
<dbReference type="InterPro" id="IPR003531">
    <property type="entry name" value="Hempt_rcpt_S_F1_CS"/>
</dbReference>
<dbReference type="STRING" id="144197.ENSSPAP00000021863"/>
<keyword evidence="4 8" id="KW-1133">Transmembrane helix</keyword>
<dbReference type="GO" id="GO:0004896">
    <property type="term" value="F:cytokine receptor activity"/>
    <property type="evidence" value="ECO:0007669"/>
    <property type="project" value="InterPro"/>
</dbReference>
<feature type="signal peptide" evidence="9">
    <location>
        <begin position="1"/>
        <end position="18"/>
    </location>
</feature>
<dbReference type="PROSITE" id="PS50853">
    <property type="entry name" value="FN3"/>
    <property type="match status" value="1"/>
</dbReference>
<dbReference type="RefSeq" id="XP_008301924.1">
    <property type="nucleotide sequence ID" value="XM_008303702.1"/>
</dbReference>
<keyword evidence="7" id="KW-0325">Glycoprotein</keyword>
<dbReference type="GeneTree" id="ENSGT00940000167095"/>
<evidence type="ECO:0000259" key="10">
    <source>
        <dbReference type="PROSITE" id="PS50853"/>
    </source>
</evidence>
<dbReference type="PROSITE" id="PS01355">
    <property type="entry name" value="HEMATOPO_REC_S_F1"/>
    <property type="match status" value="1"/>
</dbReference>
<dbReference type="OrthoDB" id="8939865at2759"/>
<evidence type="ECO:0000256" key="1">
    <source>
        <dbReference type="ARBA" id="ARBA00004479"/>
    </source>
</evidence>
<evidence type="ECO:0000313" key="11">
    <source>
        <dbReference type="Ensembl" id="ENSSPAP00000021863.1"/>
    </source>
</evidence>
<dbReference type="InterPro" id="IPR013783">
    <property type="entry name" value="Ig-like_fold"/>
</dbReference>
<evidence type="ECO:0000256" key="8">
    <source>
        <dbReference type="SAM" id="Phobius"/>
    </source>
</evidence>
<evidence type="ECO:0000256" key="4">
    <source>
        <dbReference type="ARBA" id="ARBA00022989"/>
    </source>
</evidence>
<dbReference type="Proteomes" id="UP000694891">
    <property type="component" value="Unplaced"/>
</dbReference>
<dbReference type="GeneID" id="103373736"/>
<evidence type="ECO:0000313" key="12">
    <source>
        <dbReference type="Proteomes" id="UP000694891"/>
    </source>
</evidence>
<evidence type="ECO:0000256" key="9">
    <source>
        <dbReference type="SAM" id="SignalP"/>
    </source>
</evidence>
<dbReference type="SUPFAM" id="SSF49265">
    <property type="entry name" value="Fibronectin type III"/>
    <property type="match status" value="1"/>
</dbReference>
<reference evidence="13" key="2">
    <citation type="submission" date="2025-04" db="UniProtKB">
        <authorList>
            <consortium name="RefSeq"/>
        </authorList>
    </citation>
    <scope>IDENTIFICATION</scope>
</reference>
<evidence type="ECO:0000256" key="3">
    <source>
        <dbReference type="ARBA" id="ARBA00022729"/>
    </source>
</evidence>
<evidence type="ECO:0000256" key="6">
    <source>
        <dbReference type="ARBA" id="ARBA00023170"/>
    </source>
</evidence>
<dbReference type="InterPro" id="IPR036116">
    <property type="entry name" value="FN3_sf"/>
</dbReference>
<evidence type="ECO:0000256" key="7">
    <source>
        <dbReference type="ARBA" id="ARBA00023180"/>
    </source>
</evidence>
<gene>
    <name evidence="13" type="primary">LOC103373736</name>
</gene>
<keyword evidence="5 8" id="KW-0472">Membrane</keyword>
<evidence type="ECO:0000256" key="2">
    <source>
        <dbReference type="ARBA" id="ARBA00022692"/>
    </source>
</evidence>
<keyword evidence="6" id="KW-0675">Receptor</keyword>
<proteinExistence type="predicted"/>
<dbReference type="AlphaFoldDB" id="A0A3B5AK24"/>
<keyword evidence="2 8" id="KW-0812">Transmembrane</keyword>
<dbReference type="Gene3D" id="2.60.40.10">
    <property type="entry name" value="Immunoglobulins"/>
    <property type="match status" value="1"/>
</dbReference>
<feature type="transmembrane region" description="Helical" evidence="8">
    <location>
        <begin position="258"/>
        <end position="277"/>
    </location>
</feature>
<keyword evidence="3 9" id="KW-0732">Signal</keyword>
<keyword evidence="12" id="KW-1185">Reference proteome</keyword>
<organism evidence="11">
    <name type="scientific">Stegastes partitus</name>
    <name type="common">bicolor damselfish</name>
    <dbReference type="NCBI Taxonomy" id="144197"/>
    <lineage>
        <taxon>Eukaryota</taxon>
        <taxon>Metazoa</taxon>
        <taxon>Chordata</taxon>
        <taxon>Craniata</taxon>
        <taxon>Vertebrata</taxon>
        <taxon>Euteleostomi</taxon>
        <taxon>Actinopterygii</taxon>
        <taxon>Neopterygii</taxon>
        <taxon>Teleostei</taxon>
        <taxon>Neoteleostei</taxon>
        <taxon>Acanthomorphata</taxon>
        <taxon>Ovalentaria</taxon>
        <taxon>Pomacentridae</taxon>
        <taxon>Stegastes</taxon>
    </lineage>
</organism>
<evidence type="ECO:0000256" key="5">
    <source>
        <dbReference type="ARBA" id="ARBA00023136"/>
    </source>
</evidence>
<dbReference type="GO" id="GO:0009897">
    <property type="term" value="C:external side of plasma membrane"/>
    <property type="evidence" value="ECO:0007669"/>
    <property type="project" value="TreeGrafter"/>
</dbReference>
<accession>A0A3B5AK24</accession>
<name>A0A3B5AK24_9TELE</name>
<protein>
    <submittedName>
        <fullName evidence="11 13">Interleukin-21 receptor-like</fullName>
    </submittedName>
</protein>
<feature type="domain" description="Fibronectin type-III" evidence="10">
    <location>
        <begin position="133"/>
        <end position="241"/>
    </location>
</feature>
<dbReference type="PANTHER" id="PTHR23037:SF7">
    <property type="entry name" value="INTERLEUKIN-21 RECEPTOR"/>
    <property type="match status" value="1"/>
</dbReference>
<comment type="subcellular location">
    <subcellularLocation>
        <location evidence="1">Membrane</location>
        <topology evidence="1">Single-pass type I membrane protein</topology>
    </subcellularLocation>
</comment>
<reference evidence="11" key="1">
    <citation type="submission" date="2023-09" db="UniProtKB">
        <authorList>
            <consortium name="Ensembl"/>
        </authorList>
    </citation>
    <scope>IDENTIFICATION</scope>
</reference>
<dbReference type="InterPro" id="IPR003961">
    <property type="entry name" value="FN3_dom"/>
</dbReference>
<dbReference type="PANTHER" id="PTHR23037">
    <property type="entry name" value="CYTOKINE RECEPTOR"/>
    <property type="match status" value="1"/>
</dbReference>